<reference evidence="3" key="2">
    <citation type="submission" date="2023-06" db="EMBL/GenBank/DDBJ databases">
        <authorList>
            <person name="Ma L."/>
            <person name="Liu K.-W."/>
            <person name="Li Z."/>
            <person name="Hsiao Y.-Y."/>
            <person name="Qi Y."/>
            <person name="Fu T."/>
            <person name="Tang G."/>
            <person name="Zhang D."/>
            <person name="Sun W.-H."/>
            <person name="Liu D.-K."/>
            <person name="Li Y."/>
            <person name="Chen G.-Z."/>
            <person name="Liu X.-D."/>
            <person name="Liao X.-Y."/>
            <person name="Jiang Y.-T."/>
            <person name="Yu X."/>
            <person name="Hao Y."/>
            <person name="Huang J."/>
            <person name="Zhao X.-W."/>
            <person name="Ke S."/>
            <person name="Chen Y.-Y."/>
            <person name="Wu W.-L."/>
            <person name="Hsu J.-L."/>
            <person name="Lin Y.-F."/>
            <person name="Huang M.-D."/>
            <person name="Li C.-Y."/>
            <person name="Huang L."/>
            <person name="Wang Z.-W."/>
            <person name="Zhao X."/>
            <person name="Zhong W.-Y."/>
            <person name="Peng D.-H."/>
            <person name="Ahmad S."/>
            <person name="Lan S."/>
            <person name="Zhang J.-S."/>
            <person name="Tsai W.-C."/>
            <person name="Van De Peer Y."/>
            <person name="Liu Z.-J."/>
        </authorList>
    </citation>
    <scope>NUCLEOTIDE SEQUENCE</scope>
    <source>
        <strain evidence="3">CP</strain>
        <tissue evidence="3">Leaves</tissue>
    </source>
</reference>
<organism evidence="3 4">
    <name type="scientific">Acorus calamus</name>
    <name type="common">Sweet flag</name>
    <dbReference type="NCBI Taxonomy" id="4465"/>
    <lineage>
        <taxon>Eukaryota</taxon>
        <taxon>Viridiplantae</taxon>
        <taxon>Streptophyta</taxon>
        <taxon>Embryophyta</taxon>
        <taxon>Tracheophyta</taxon>
        <taxon>Spermatophyta</taxon>
        <taxon>Magnoliopsida</taxon>
        <taxon>Liliopsida</taxon>
        <taxon>Acoraceae</taxon>
        <taxon>Acorus</taxon>
    </lineage>
</organism>
<evidence type="ECO:0000313" key="3">
    <source>
        <dbReference type="EMBL" id="KAK1286430.1"/>
    </source>
</evidence>
<dbReference type="PANTHER" id="PTHR31147">
    <property type="entry name" value="ACYL TRANSFERASE 4"/>
    <property type="match status" value="1"/>
</dbReference>
<gene>
    <name evidence="3" type="primary">HSR201</name>
    <name evidence="3" type="ORF">QJS10_CPB20g01071</name>
</gene>
<dbReference type="EMBL" id="JAUJYO010000020">
    <property type="protein sequence ID" value="KAK1286430.1"/>
    <property type="molecule type" value="Genomic_DNA"/>
</dbReference>
<dbReference type="PANTHER" id="PTHR31147:SF66">
    <property type="entry name" value="OS05G0315700 PROTEIN"/>
    <property type="match status" value="1"/>
</dbReference>
<evidence type="ECO:0000256" key="2">
    <source>
        <dbReference type="ARBA" id="ARBA00022679"/>
    </source>
</evidence>
<comment type="caution">
    <text evidence="3">The sequence shown here is derived from an EMBL/GenBank/DDBJ whole genome shotgun (WGS) entry which is preliminary data.</text>
</comment>
<evidence type="ECO:0000313" key="4">
    <source>
        <dbReference type="Proteomes" id="UP001180020"/>
    </source>
</evidence>
<dbReference type="InterPro" id="IPR050898">
    <property type="entry name" value="Plant_acyltransferase"/>
</dbReference>
<comment type="similarity">
    <text evidence="1">Belongs to the plant acyltransferase family.</text>
</comment>
<protein>
    <submittedName>
        <fullName evidence="3">Benzyl alcohol O-benzoyltransferase</fullName>
    </submittedName>
</protein>
<keyword evidence="4" id="KW-1185">Reference proteome</keyword>
<dbReference type="GO" id="GO:0016740">
    <property type="term" value="F:transferase activity"/>
    <property type="evidence" value="ECO:0007669"/>
    <property type="project" value="UniProtKB-KW"/>
</dbReference>
<dbReference type="Pfam" id="PF02458">
    <property type="entry name" value="Transferase"/>
    <property type="match status" value="2"/>
</dbReference>
<sequence>MASTLEFKVRRREAVLVGPAGPTPHEFKKLSDLDDQMGLRFQIPVLQFYRNNGSMAGKDPAKVIKEALAKALVHYYPFAGRMREEPGMKLGVECTGEGVLFIEADADVTIDQFGDGIWPPFKCLDDILYDVPGTGDVVNCPLMLIQVTRLACGGFIVAYRHNHTMADAAGLVQFMTAVSEFARGAAQPSQQPVWARELLFARDPPRVTCEHREYDEVPDTKNTLVPHPDMVDRSFFFGPRQLAQIRKHLPAQLHKASTFEIITALIWRARTISLKIDPEDTVRILSIVSGRSKINPPLPSGYYGNVFVLPAAVSTAHDLYTGQLGYAVGLVKRAKEKVTEEYIRSTADLLVLRGKTHATAVGTFLVSDVTHAGFREVDFGWGEALYGGPAKSGVGPLPGFATFYISYRNRDGEDGVVVPMCMPRPAMERFSAQFDKFTLRRKEAVLVGPARPTPHEFKKLSDLDDQMGLRFQIPALQFYRYNRSMAGKDPAKVIKEALAKALVHYYPLAPGANEMVHAMGSFKEFVMDM</sequence>
<dbReference type="AlphaFoldDB" id="A0AAV9CCP1"/>
<evidence type="ECO:0000256" key="1">
    <source>
        <dbReference type="ARBA" id="ARBA00009861"/>
    </source>
</evidence>
<accession>A0AAV9CCP1</accession>
<name>A0AAV9CCP1_ACOCL</name>
<reference evidence="3" key="1">
    <citation type="journal article" date="2023" name="Nat. Commun.">
        <title>Diploid and tetraploid genomes of Acorus and the evolution of monocots.</title>
        <authorList>
            <person name="Ma L."/>
            <person name="Liu K.W."/>
            <person name="Li Z."/>
            <person name="Hsiao Y.Y."/>
            <person name="Qi Y."/>
            <person name="Fu T."/>
            <person name="Tang G.D."/>
            <person name="Zhang D."/>
            <person name="Sun W.H."/>
            <person name="Liu D.K."/>
            <person name="Li Y."/>
            <person name="Chen G.Z."/>
            <person name="Liu X.D."/>
            <person name="Liao X.Y."/>
            <person name="Jiang Y.T."/>
            <person name="Yu X."/>
            <person name="Hao Y."/>
            <person name="Huang J."/>
            <person name="Zhao X.W."/>
            <person name="Ke S."/>
            <person name="Chen Y.Y."/>
            <person name="Wu W.L."/>
            <person name="Hsu J.L."/>
            <person name="Lin Y.F."/>
            <person name="Huang M.D."/>
            <person name="Li C.Y."/>
            <person name="Huang L."/>
            <person name="Wang Z.W."/>
            <person name="Zhao X."/>
            <person name="Zhong W.Y."/>
            <person name="Peng D.H."/>
            <person name="Ahmad S."/>
            <person name="Lan S."/>
            <person name="Zhang J.S."/>
            <person name="Tsai W.C."/>
            <person name="Van de Peer Y."/>
            <person name="Liu Z.J."/>
        </authorList>
    </citation>
    <scope>NUCLEOTIDE SEQUENCE</scope>
    <source>
        <strain evidence="3">CP</strain>
    </source>
</reference>
<proteinExistence type="inferred from homology"/>
<dbReference type="Gene3D" id="3.30.559.10">
    <property type="entry name" value="Chloramphenicol acetyltransferase-like domain"/>
    <property type="match status" value="3"/>
</dbReference>
<keyword evidence="2" id="KW-0808">Transferase</keyword>
<dbReference type="InterPro" id="IPR023213">
    <property type="entry name" value="CAT-like_dom_sf"/>
</dbReference>
<dbReference type="Proteomes" id="UP001180020">
    <property type="component" value="Unassembled WGS sequence"/>
</dbReference>